<organism evidence="2">
    <name type="scientific">Babesia bigemina</name>
    <dbReference type="NCBI Taxonomy" id="5866"/>
    <lineage>
        <taxon>Eukaryota</taxon>
        <taxon>Sar</taxon>
        <taxon>Alveolata</taxon>
        <taxon>Apicomplexa</taxon>
        <taxon>Aconoidasida</taxon>
        <taxon>Piroplasmida</taxon>
        <taxon>Babesiidae</taxon>
        <taxon>Babesia</taxon>
    </lineage>
</organism>
<proteinExistence type="predicted"/>
<keyword evidence="1" id="KW-1133">Transmembrane helix</keyword>
<dbReference type="EMBL" id="LK055008">
    <property type="protein sequence ID" value="CDR71556.1"/>
    <property type="molecule type" value="Genomic_DNA"/>
</dbReference>
<gene>
    <name evidence="2" type="ORF">BBBOND_0002080</name>
</gene>
<dbReference type="KEGG" id="bbig:BBBOND_0002080"/>
<name>A0A061BJA4_BABBI</name>
<dbReference type="GeneID" id="24561780"/>
<dbReference type="VEuPathDB" id="PiroplasmaDB:BBBOND_0002080"/>
<evidence type="ECO:0000313" key="2">
    <source>
        <dbReference type="EMBL" id="CDR71556.1"/>
    </source>
</evidence>
<sequence>MTSINHPNNLCLVTLHFPSSTSCHCPDHVPPRELDQKFDENKKCEITSNNNPTNILNNLCTGLETFLGFNSASKGYTGQGIVYSDLDRLCDGVMAFLHGVLESVKDDTNVKTYYSVDKMTETLNTIKDSMHKTGGLSAAVTAVSTALGEWDREVTEKTNALKNGLNELKNNNFSSMQNALDNLNALSHSDQLSSVADKLHTCIDQATFLSGAYDAAEKEYDKLDPTLRDKMKDALNKIKLQVEHFHGAAANTELKGLLEEGEKQLNVIENAIRNEVEGRVGQYKLLLKHEFDEKIKSKIHDINEALKTHIANLFGWIEKAGPLVWRSLQLVEVIVKEVNNSTERSQFPMKIRKAAQGLYEDAVTLRRAMKTAYDNISNKVNIAISQLGTLENGVKSDLASLRDAIKNTVGSYAKETLAKKIGDGLTPIANEIYQKMNGTGCLNKIVSGINDYATKFKQDKSFGGIVQKWIEDIMDEDVSVKGFLDGYFKQPSTYKAPYNKWVSKGEHNAEITAKLAGLIKNELSTEIQQSASIAVSDSQSGAGKTEIEQHVAAVTAACMLFASQLGGKIEGDELRLSGTVAEKIAKAVEATDDVLMDKRIVNSNQFQLTHAIRLTLLQLVGIARQAVEELQSFTGIDLQTNSHNDENYNLGKNLDSAMQKVMSLWDDLGNSLKMNNALGVESQGDTFAEALKNAFDKKVEFEYGQRGDVRGSNIPDPMQHYYTNMSTFSFTLNDIKSEPNGLERINGVDAGNGNIDEASLKKSYDAITLSLNNLVDAIRENCGKNKYDTNGIQFTLTKVMMLIDSEIEDAIGLRGGKQDGLRKIHKDLSTQQGALNNAVNAAENFYISVIEKYANSTIDYLQKFVTSEVDGATKAIQRKAQDEYYSKMYPMFTNMKTEVTSQISAIESIIATDLTSGVKGLLRKVMEKGVDESNKLTTLRLADLIDANNKKKVEELSGRFKNYADSVLFYIGYQVAGPHPGEPGKKVDSIKSNILALLKHLKTSRIYNYDHQFTSLLSHLSSSLTALHPSAFANPRHPELLDAVKQGLQGFVEQMERVYVNGYDGGEGIKMWYKNDKESGYLTTKGRNGAKVFLSCLPMLLEDLTTLNANCRGDWKNEFICVTNDENENLLGKFLKRCGYKVAKSDTSKDGESECKKSRIGINIYDRLATRIFDASIVNHLKACDYNKDNKKEGPEKVNFDYFDLLKCLYHHLDQFNEVGHLSTLGSRRQPCSVYEMLLWLSGLPHHPVHTAMRDETILEIIENINKDEKKTDKEADGFTFSMGETISICLEAYPRKVPYDSLQNAVTHICSQAYDVLCAIAGTGDADTFYASDYCNNSMKFNYPASGEECLDMFLDILRRMLPTLQFLKQQCELSTNLNGWQQCKYGKDIKTGKWPCNEHSSDESNDETNCQPNSPLMGYLNDCLPGHLPHQLSKIGCKYECNTCPSTLKKGMPCLTPLGFRGFSGNTKRGKELGEVLTKFLGNEYIQGLFCLQPQPPKTLPEHFGFALTLVKGWINITNFRNKGLPNISFQSAFEASVRDLSIDLYSDPYELTKSLTKSYGSQSVVHDSCEHPHLVNFTSSDICTNRRSDVSCASYLNIASNETYSYLVNKHAGLYVSWAVYLPWSFWELLNNLYKDFCNIFCADWGCRGCLRGDKCKRGEHGTVDDKTGDAKCKCSSIVRCKGVPPLLYRYGFAFGNVSELDETKFEKTCSNFCQQLKKLLDSKYFIDLFENCDKFIFTIRAPFIWLNVALWLLSLLYLLHIMVIRLDLLHIKSHLHSPSSHRIAAQSLLAAAKVGRLGKISYLQP</sequence>
<evidence type="ECO:0008006" key="3">
    <source>
        <dbReference type="Google" id="ProtNLM"/>
    </source>
</evidence>
<feature type="transmembrane region" description="Helical" evidence="1">
    <location>
        <begin position="1747"/>
        <end position="1768"/>
    </location>
</feature>
<protein>
    <recommendedName>
        <fullName evidence="3">C3H1-type domain-containing protein</fullName>
    </recommendedName>
</protein>
<keyword evidence="1" id="KW-0472">Membrane</keyword>
<accession>A0A061BJA4</accession>
<reference evidence="2" key="1">
    <citation type="journal article" date="2014" name="Nucleic Acids Res.">
        <title>The evolutionary dynamics of variant antigen genes in Babesia reveal a history of genomic innovation underlying host-parasite interaction.</title>
        <authorList>
            <person name="Jackson A.P."/>
            <person name="Otto T.D."/>
            <person name="Darby A."/>
            <person name="Ramaprasad A."/>
            <person name="Xia D."/>
            <person name="Echaide I.E."/>
            <person name="Farber M."/>
            <person name="Gahlot S."/>
            <person name="Gamble J."/>
            <person name="Gupta D."/>
            <person name="Gupta Y."/>
            <person name="Jackson L."/>
            <person name="Malandrin L."/>
            <person name="Malas T.B."/>
            <person name="Moussa E."/>
            <person name="Nair M."/>
            <person name="Reid AJ."/>
            <person name="Sanders M."/>
            <person name="Sharma J."/>
            <person name="Tracey A."/>
            <person name="Quail M.A."/>
            <person name="Weir W."/>
            <person name="Wastling J.M."/>
            <person name="Hall N."/>
            <person name="Willadsen P."/>
            <person name="Lingelbach K."/>
            <person name="Shiels B."/>
            <person name="Tait A."/>
            <person name="Berriman M."/>
            <person name="Allred D.R."/>
            <person name="Pain A."/>
        </authorList>
    </citation>
    <scope>NUCLEOTIDE SEQUENCE</scope>
    <source>
        <strain evidence="2">Bond</strain>
    </source>
</reference>
<dbReference type="RefSeq" id="XP_012770502.1">
    <property type="nucleotide sequence ID" value="XM_012915048.1"/>
</dbReference>
<evidence type="ECO:0000256" key="1">
    <source>
        <dbReference type="SAM" id="Phobius"/>
    </source>
</evidence>
<reference evidence="2" key="2">
    <citation type="submission" date="2014-06" db="EMBL/GenBank/DDBJ databases">
        <authorList>
            <person name="Aslett M."/>
            <person name="De Silva Nishadi"/>
        </authorList>
    </citation>
    <scope>NUCLEOTIDE SEQUENCE</scope>
    <source>
        <strain evidence="2">Bond</strain>
    </source>
</reference>
<keyword evidence="1" id="KW-0812">Transmembrane</keyword>